<name>X0ZF35_9ZZZZ</name>
<dbReference type="EMBL" id="BART01008072">
    <property type="protein sequence ID" value="GAG68260.1"/>
    <property type="molecule type" value="Genomic_DNA"/>
</dbReference>
<evidence type="ECO:0000256" key="2">
    <source>
        <dbReference type="ARBA" id="ARBA00022980"/>
    </source>
</evidence>
<dbReference type="HAMAP" id="MF_00511">
    <property type="entry name" value="Ribosomal_eS17"/>
    <property type="match status" value="1"/>
</dbReference>
<keyword evidence="2" id="KW-0689">Ribosomal protein</keyword>
<comment type="similarity">
    <text evidence="1">Belongs to the eukaryotic ribosomal protein eS17 family.</text>
</comment>
<dbReference type="GO" id="GO:1990904">
    <property type="term" value="C:ribonucleoprotein complex"/>
    <property type="evidence" value="ECO:0007669"/>
    <property type="project" value="UniProtKB-KW"/>
</dbReference>
<dbReference type="GO" id="GO:0005840">
    <property type="term" value="C:ribosome"/>
    <property type="evidence" value="ECO:0007669"/>
    <property type="project" value="UniProtKB-KW"/>
</dbReference>
<dbReference type="GO" id="GO:0003735">
    <property type="term" value="F:structural constituent of ribosome"/>
    <property type="evidence" value="ECO:0007669"/>
    <property type="project" value="InterPro"/>
</dbReference>
<protein>
    <recommendedName>
        <fullName evidence="5">30S ribosomal protein S17e</fullName>
    </recommendedName>
</protein>
<dbReference type="NCBIfam" id="NF002242">
    <property type="entry name" value="PRK01151.1"/>
    <property type="match status" value="1"/>
</dbReference>
<evidence type="ECO:0000256" key="3">
    <source>
        <dbReference type="ARBA" id="ARBA00023274"/>
    </source>
</evidence>
<proteinExistence type="inferred from homology"/>
<sequence length="61" mass="6955">MGSIKGKWIKKMATKLIELYPDKFTNDFEKNKQAVNELELIEDKSVRNKVAGLLTSRSGKN</sequence>
<dbReference type="InterPro" id="IPR001210">
    <property type="entry name" value="Ribosomal_eS17"/>
</dbReference>
<reference evidence="4" key="1">
    <citation type="journal article" date="2014" name="Front. Microbiol.">
        <title>High frequency of phylogenetically diverse reductive dehalogenase-homologous genes in deep subseafloor sedimentary metagenomes.</title>
        <authorList>
            <person name="Kawai M."/>
            <person name="Futagami T."/>
            <person name="Toyoda A."/>
            <person name="Takaki Y."/>
            <person name="Nishi S."/>
            <person name="Hori S."/>
            <person name="Arai W."/>
            <person name="Tsubouchi T."/>
            <person name="Morono Y."/>
            <person name="Uchiyama I."/>
            <person name="Ito T."/>
            <person name="Fujiyama A."/>
            <person name="Inagaki F."/>
            <person name="Takami H."/>
        </authorList>
    </citation>
    <scope>NUCLEOTIDE SEQUENCE</scope>
    <source>
        <strain evidence="4">Expedition CK06-06</strain>
    </source>
</reference>
<accession>X0ZF35</accession>
<keyword evidence="3" id="KW-0687">Ribonucleoprotein</keyword>
<comment type="caution">
    <text evidence="4">The sequence shown here is derived from an EMBL/GenBank/DDBJ whole genome shotgun (WGS) entry which is preliminary data.</text>
</comment>
<gene>
    <name evidence="4" type="ORF">S01H4_18229</name>
</gene>
<dbReference type="Pfam" id="PF00833">
    <property type="entry name" value="Ribosomal_S17e"/>
    <property type="match status" value="1"/>
</dbReference>
<dbReference type="PANTHER" id="PTHR10732:SF0">
    <property type="entry name" value="40S RIBOSOMAL PROTEIN S17"/>
    <property type="match status" value="1"/>
</dbReference>
<evidence type="ECO:0008006" key="5">
    <source>
        <dbReference type="Google" id="ProtNLM"/>
    </source>
</evidence>
<evidence type="ECO:0000313" key="4">
    <source>
        <dbReference type="EMBL" id="GAG68260.1"/>
    </source>
</evidence>
<dbReference type="Gene3D" id="1.10.60.20">
    <property type="entry name" value="Ribosomal protein S17e-like"/>
    <property type="match status" value="1"/>
</dbReference>
<organism evidence="4">
    <name type="scientific">marine sediment metagenome</name>
    <dbReference type="NCBI Taxonomy" id="412755"/>
    <lineage>
        <taxon>unclassified sequences</taxon>
        <taxon>metagenomes</taxon>
        <taxon>ecological metagenomes</taxon>
    </lineage>
</organism>
<dbReference type="GO" id="GO:0006412">
    <property type="term" value="P:translation"/>
    <property type="evidence" value="ECO:0007669"/>
    <property type="project" value="InterPro"/>
</dbReference>
<dbReference type="InterPro" id="IPR036401">
    <property type="entry name" value="Ribosomal_eS17_sf"/>
</dbReference>
<dbReference type="AlphaFoldDB" id="X0ZF35"/>
<dbReference type="PANTHER" id="PTHR10732">
    <property type="entry name" value="40S RIBOSOMAL PROTEIN S17"/>
    <property type="match status" value="1"/>
</dbReference>
<dbReference type="SUPFAM" id="SSF116820">
    <property type="entry name" value="Rps17e-like"/>
    <property type="match status" value="1"/>
</dbReference>
<evidence type="ECO:0000256" key="1">
    <source>
        <dbReference type="ARBA" id="ARBA00010444"/>
    </source>
</evidence>